<evidence type="ECO:0000313" key="4">
    <source>
        <dbReference type="EMBL" id="MCL7035813.1"/>
    </source>
</evidence>
<dbReference type="InterPro" id="IPR004087">
    <property type="entry name" value="KH_dom"/>
</dbReference>
<sequence>VDVEGGSGAVPRRYPAQPGVVQVQMKVANNKVGLVIGKGGETIKSMQANSGARIQVIPLRLPPGDTSLERNVFIDGTPEQIEHAKQLVNEVISE</sequence>
<dbReference type="GO" id="GO:0003723">
    <property type="term" value="F:RNA binding"/>
    <property type="evidence" value="ECO:0007669"/>
    <property type="project" value="UniProtKB-UniRule"/>
</dbReference>
<keyword evidence="5" id="KW-1185">Reference proteome</keyword>
<evidence type="ECO:0000259" key="3">
    <source>
        <dbReference type="SMART" id="SM00322"/>
    </source>
</evidence>
<accession>A0AA41SK78</accession>
<evidence type="ECO:0000313" key="5">
    <source>
        <dbReference type="Proteomes" id="UP001177140"/>
    </source>
</evidence>
<dbReference type="InterPro" id="IPR036612">
    <property type="entry name" value="KH_dom_type_1_sf"/>
</dbReference>
<dbReference type="Proteomes" id="UP001177140">
    <property type="component" value="Unassembled WGS sequence"/>
</dbReference>
<dbReference type="AlphaFoldDB" id="A0AA41SK78"/>
<dbReference type="PANTHER" id="PTHR10288">
    <property type="entry name" value="KH DOMAIN CONTAINING RNA BINDING PROTEIN"/>
    <property type="match status" value="1"/>
</dbReference>
<dbReference type="PROSITE" id="PS50084">
    <property type="entry name" value="KH_TYPE_1"/>
    <property type="match status" value="1"/>
</dbReference>
<name>A0AA41SK78_PAPNU</name>
<dbReference type="EMBL" id="JAJJMA010161098">
    <property type="protein sequence ID" value="MCL7035813.1"/>
    <property type="molecule type" value="Genomic_DNA"/>
</dbReference>
<evidence type="ECO:0000256" key="1">
    <source>
        <dbReference type="ARBA" id="ARBA00022737"/>
    </source>
</evidence>
<dbReference type="SUPFAM" id="SSF54791">
    <property type="entry name" value="Eukaryotic type KH-domain (KH-domain type I)"/>
    <property type="match status" value="1"/>
</dbReference>
<gene>
    <name evidence="4" type="ORF">MKW94_006602</name>
</gene>
<dbReference type="Gene3D" id="3.30.1370.10">
    <property type="entry name" value="K Homology domain, type 1"/>
    <property type="match status" value="1"/>
</dbReference>
<feature type="domain" description="K Homology" evidence="3">
    <location>
        <begin position="19"/>
        <end position="93"/>
    </location>
</feature>
<feature type="non-terminal residue" evidence="4">
    <location>
        <position position="94"/>
    </location>
</feature>
<proteinExistence type="predicted"/>
<organism evidence="4 5">
    <name type="scientific">Papaver nudicaule</name>
    <name type="common">Iceland poppy</name>
    <dbReference type="NCBI Taxonomy" id="74823"/>
    <lineage>
        <taxon>Eukaryota</taxon>
        <taxon>Viridiplantae</taxon>
        <taxon>Streptophyta</taxon>
        <taxon>Embryophyta</taxon>
        <taxon>Tracheophyta</taxon>
        <taxon>Spermatophyta</taxon>
        <taxon>Magnoliopsida</taxon>
        <taxon>Ranunculales</taxon>
        <taxon>Papaveraceae</taxon>
        <taxon>Papaveroideae</taxon>
        <taxon>Papaver</taxon>
    </lineage>
</organism>
<keyword evidence="2" id="KW-0694">RNA-binding</keyword>
<dbReference type="SMART" id="SM00322">
    <property type="entry name" value="KH"/>
    <property type="match status" value="1"/>
</dbReference>
<comment type="caution">
    <text evidence="4">The sequence shown here is derived from an EMBL/GenBank/DDBJ whole genome shotgun (WGS) entry which is preliminary data.</text>
</comment>
<dbReference type="InterPro" id="IPR004088">
    <property type="entry name" value="KH_dom_type_1"/>
</dbReference>
<protein>
    <recommendedName>
        <fullName evidence="3">K Homology domain-containing protein</fullName>
    </recommendedName>
</protein>
<keyword evidence="1" id="KW-0677">Repeat</keyword>
<evidence type="ECO:0000256" key="2">
    <source>
        <dbReference type="PROSITE-ProRule" id="PRU00117"/>
    </source>
</evidence>
<feature type="non-terminal residue" evidence="4">
    <location>
        <position position="1"/>
    </location>
</feature>
<reference evidence="4" key="1">
    <citation type="submission" date="2022-03" db="EMBL/GenBank/DDBJ databases">
        <title>A functionally conserved STORR gene fusion in Papaver species that diverged 16.8 million years ago.</title>
        <authorList>
            <person name="Catania T."/>
        </authorList>
    </citation>
    <scope>NUCLEOTIDE SEQUENCE</scope>
    <source>
        <strain evidence="4">S-191538</strain>
    </source>
</reference>
<dbReference type="Pfam" id="PF00013">
    <property type="entry name" value="KH_1"/>
    <property type="match status" value="1"/>
</dbReference>